<evidence type="ECO:0000313" key="4">
    <source>
        <dbReference type="Proteomes" id="UP001604277"/>
    </source>
</evidence>
<proteinExistence type="predicted"/>
<comment type="caution">
    <text evidence="3">The sequence shown here is derived from an EMBL/GenBank/DDBJ whole genome shotgun (WGS) entry which is preliminary data.</text>
</comment>
<keyword evidence="4" id="KW-1185">Reference proteome</keyword>
<dbReference type="EMBL" id="JBFOLJ010000004">
    <property type="protein sequence ID" value="KAL2545307.1"/>
    <property type="molecule type" value="Genomic_DNA"/>
</dbReference>
<sequence>MRLLTDDRNKLKANLAAAESDVAEFSKKFDLANQAQEITAQALAEANVQKKSLAKRLTQLEEAIAQRDGLLDKIGQLKDVAESLRSENLSLKANTEEAVKVGVENFRSQLEFTSDYENLQTFFVNFGARQVLTGFKEMYPNLDLSTIEADYPSLEEAEDSAGQLPIDGAKGPVDQPPADEV</sequence>
<dbReference type="Proteomes" id="UP001604277">
    <property type="component" value="Unassembled WGS sequence"/>
</dbReference>
<organism evidence="3 4">
    <name type="scientific">Forsythia ovata</name>
    <dbReference type="NCBI Taxonomy" id="205694"/>
    <lineage>
        <taxon>Eukaryota</taxon>
        <taxon>Viridiplantae</taxon>
        <taxon>Streptophyta</taxon>
        <taxon>Embryophyta</taxon>
        <taxon>Tracheophyta</taxon>
        <taxon>Spermatophyta</taxon>
        <taxon>Magnoliopsida</taxon>
        <taxon>eudicotyledons</taxon>
        <taxon>Gunneridae</taxon>
        <taxon>Pentapetalae</taxon>
        <taxon>asterids</taxon>
        <taxon>lamiids</taxon>
        <taxon>Lamiales</taxon>
        <taxon>Oleaceae</taxon>
        <taxon>Forsythieae</taxon>
        <taxon>Forsythia</taxon>
    </lineage>
</organism>
<feature type="region of interest" description="Disordered" evidence="2">
    <location>
        <begin position="153"/>
        <end position="181"/>
    </location>
</feature>
<evidence type="ECO:0000256" key="1">
    <source>
        <dbReference type="SAM" id="Coils"/>
    </source>
</evidence>
<accession>A0ABD1W6L6</accession>
<feature type="coiled-coil region" evidence="1">
    <location>
        <begin position="1"/>
        <end position="94"/>
    </location>
</feature>
<evidence type="ECO:0000313" key="3">
    <source>
        <dbReference type="EMBL" id="KAL2545307.1"/>
    </source>
</evidence>
<protein>
    <submittedName>
        <fullName evidence="3">Uncharacterized protein</fullName>
    </submittedName>
</protein>
<evidence type="ECO:0000256" key="2">
    <source>
        <dbReference type="SAM" id="MobiDB-lite"/>
    </source>
</evidence>
<gene>
    <name evidence="3" type="ORF">Fot_14540</name>
</gene>
<reference evidence="4" key="1">
    <citation type="submission" date="2024-07" db="EMBL/GenBank/DDBJ databases">
        <title>Two chromosome-level genome assemblies of Korean endemic species Abeliophyllum distichum and Forsythia ovata (Oleaceae).</title>
        <authorList>
            <person name="Jang H."/>
        </authorList>
    </citation>
    <scope>NUCLEOTIDE SEQUENCE [LARGE SCALE GENOMIC DNA]</scope>
</reference>
<dbReference type="AlphaFoldDB" id="A0ABD1W6L6"/>
<keyword evidence="1" id="KW-0175">Coiled coil</keyword>
<name>A0ABD1W6L6_9LAMI</name>